<organism evidence="1 2">
    <name type="scientific">Hypoxylon rubiginosum</name>
    <dbReference type="NCBI Taxonomy" id="110542"/>
    <lineage>
        <taxon>Eukaryota</taxon>
        <taxon>Fungi</taxon>
        <taxon>Dikarya</taxon>
        <taxon>Ascomycota</taxon>
        <taxon>Pezizomycotina</taxon>
        <taxon>Sordariomycetes</taxon>
        <taxon>Xylariomycetidae</taxon>
        <taxon>Xylariales</taxon>
        <taxon>Hypoxylaceae</taxon>
        <taxon>Hypoxylon</taxon>
    </lineage>
</organism>
<keyword evidence="2" id="KW-1185">Reference proteome</keyword>
<evidence type="ECO:0000313" key="1">
    <source>
        <dbReference type="EMBL" id="KAI4865548.1"/>
    </source>
</evidence>
<proteinExistence type="predicted"/>
<gene>
    <name evidence="1" type="ORF">F4820DRAFT_291769</name>
</gene>
<evidence type="ECO:0000313" key="2">
    <source>
        <dbReference type="Proteomes" id="UP001497700"/>
    </source>
</evidence>
<dbReference type="Proteomes" id="UP001497700">
    <property type="component" value="Unassembled WGS sequence"/>
</dbReference>
<name>A0ACB9Z232_9PEZI</name>
<reference evidence="1 2" key="1">
    <citation type="journal article" date="2022" name="New Phytol.">
        <title>Ecological generalism drives hyperdiversity of secondary metabolite gene clusters in xylarialean endophytes.</title>
        <authorList>
            <person name="Franco M.E.E."/>
            <person name="Wisecaver J.H."/>
            <person name="Arnold A.E."/>
            <person name="Ju Y.M."/>
            <person name="Slot J.C."/>
            <person name="Ahrendt S."/>
            <person name="Moore L.P."/>
            <person name="Eastman K.E."/>
            <person name="Scott K."/>
            <person name="Konkel Z."/>
            <person name="Mondo S.J."/>
            <person name="Kuo A."/>
            <person name="Hayes R.D."/>
            <person name="Haridas S."/>
            <person name="Andreopoulos B."/>
            <person name="Riley R."/>
            <person name="LaButti K."/>
            <person name="Pangilinan J."/>
            <person name="Lipzen A."/>
            <person name="Amirebrahimi M."/>
            <person name="Yan J."/>
            <person name="Adam C."/>
            <person name="Keymanesh K."/>
            <person name="Ng V."/>
            <person name="Louie K."/>
            <person name="Northen T."/>
            <person name="Drula E."/>
            <person name="Henrissat B."/>
            <person name="Hsieh H.M."/>
            <person name="Youens-Clark K."/>
            <person name="Lutzoni F."/>
            <person name="Miadlikowska J."/>
            <person name="Eastwood D.C."/>
            <person name="Hamelin R.C."/>
            <person name="Grigoriev I.V."/>
            <person name="U'Ren J.M."/>
        </authorList>
    </citation>
    <scope>NUCLEOTIDE SEQUENCE [LARGE SCALE GENOMIC DNA]</scope>
    <source>
        <strain evidence="1 2">CBS 119005</strain>
    </source>
</reference>
<accession>A0ACB9Z232</accession>
<comment type="caution">
    <text evidence="1">The sequence shown here is derived from an EMBL/GenBank/DDBJ whole genome shotgun (WGS) entry which is preliminary data.</text>
</comment>
<protein>
    <submittedName>
        <fullName evidence="1">Heterokaryon incompatibility protein-domain-containing protein</fullName>
    </submittedName>
</protein>
<sequence>MTQMYHKLEDGHFRLLSFNNLAGTDCQLNSYEINRAPRYIALSYVWGDATSQETCRISVNGEQIQVRQNLYDALRHLAIPILRRRCLLWVDAVCINQTDVEERNAQVRKMKAIFEKAKHIYAWLGLPRDGDETRLAIQLMWELDLYYRDARAKHDDDMAAIAANIRTKLVFWPGPGSGDIETRKAWQGISNIFSRPYWKRTWIYQEVTTPTDIQFWCGRYNFNHWCFTAAVRFTFAFLEIPGFNNRSMRVTGAIHANQAHAARLSRCANTTRRLIDLLFEIRPTLCTDPRDKVYALLGHAADVAPDQLSIDYDKSPVDVYVDVVKLYVFHKENPTLDFLGHTFVPPDDMAQQGWSDPSVPSWVPDWRPPTKIPPIYKGPSRDGVASYPFDPCPGTTIEAYIRNAMLELRGVVMDNLRIEILTDMWSADLDYTDLSTPRRWYDDFIGNGDVTWDEPIRRALVGSRTEFLDDQNVGHVEVSQMVDWDLVDMEEAQLDRLEYGTKRSAMIRDINRICRCRRMAMLSDGSIAIVPGGSRSGDRITLFHGGKALYVLRPIPERRNTFRFIGECYVDGLMDGALMELNARRGRTASLVRMV</sequence>
<dbReference type="EMBL" id="MU393470">
    <property type="protein sequence ID" value="KAI4865548.1"/>
    <property type="molecule type" value="Genomic_DNA"/>
</dbReference>